<accession>A0A1B7INP2</accession>
<evidence type="ECO:0000259" key="3">
    <source>
        <dbReference type="Pfam" id="PF00535"/>
    </source>
</evidence>
<keyword evidence="1 4" id="KW-0328">Glycosyltransferase</keyword>
<dbReference type="PANTHER" id="PTHR22916:SF51">
    <property type="entry name" value="GLYCOSYLTRANSFERASE EPSH-RELATED"/>
    <property type="match status" value="1"/>
</dbReference>
<dbReference type="SUPFAM" id="SSF53448">
    <property type="entry name" value="Nucleotide-diphospho-sugar transferases"/>
    <property type="match status" value="1"/>
</dbReference>
<dbReference type="Gene3D" id="3.90.550.10">
    <property type="entry name" value="Spore Coat Polysaccharide Biosynthesis Protein SpsA, Chain A"/>
    <property type="match status" value="1"/>
</dbReference>
<keyword evidence="5" id="KW-1185">Reference proteome</keyword>
<evidence type="ECO:0000256" key="1">
    <source>
        <dbReference type="ARBA" id="ARBA00022676"/>
    </source>
</evidence>
<reference evidence="4 5" key="1">
    <citation type="submission" date="2016-04" db="EMBL/GenBank/DDBJ databases">
        <title>ATOL: Assembling a taxonomically balanced genome-scale reconstruction of the evolutionary history of the Enterobacteriaceae.</title>
        <authorList>
            <person name="Plunkett G.III."/>
            <person name="Neeno-Eckwall E.C."/>
            <person name="Glasner J.D."/>
            <person name="Perna N.T."/>
        </authorList>
    </citation>
    <scope>NUCLEOTIDE SEQUENCE [LARGE SCALE GENOMIC DNA]</scope>
    <source>
        <strain evidence="4 5">ATCC 51605</strain>
    </source>
</reference>
<name>A0A1B7INP2_9ENTR</name>
<feature type="domain" description="Glycosyltransferase 2-like" evidence="3">
    <location>
        <begin position="159"/>
        <end position="286"/>
    </location>
</feature>
<dbReference type="Pfam" id="PF00535">
    <property type="entry name" value="Glycos_transf_2"/>
    <property type="match status" value="1"/>
</dbReference>
<protein>
    <submittedName>
        <fullName evidence="4">Glycosyltransferase</fullName>
        <ecNumber evidence="4">2.4.1.-</ecNumber>
    </submittedName>
</protein>
<dbReference type="EC" id="2.4.1.-" evidence="4"/>
<dbReference type="GO" id="GO:0016758">
    <property type="term" value="F:hexosyltransferase activity"/>
    <property type="evidence" value="ECO:0007669"/>
    <property type="project" value="UniProtKB-ARBA"/>
</dbReference>
<dbReference type="Proteomes" id="UP000078410">
    <property type="component" value="Unassembled WGS sequence"/>
</dbReference>
<dbReference type="PANTHER" id="PTHR22916">
    <property type="entry name" value="GLYCOSYLTRANSFERASE"/>
    <property type="match status" value="1"/>
</dbReference>
<dbReference type="EMBL" id="LXER01000020">
    <property type="protein sequence ID" value="OAT31279.1"/>
    <property type="molecule type" value="Genomic_DNA"/>
</dbReference>
<evidence type="ECO:0000313" key="5">
    <source>
        <dbReference type="Proteomes" id="UP000078410"/>
    </source>
</evidence>
<dbReference type="InterPro" id="IPR029044">
    <property type="entry name" value="Nucleotide-diphossugar_trans"/>
</dbReference>
<dbReference type="CDD" id="cd00761">
    <property type="entry name" value="Glyco_tranf_GTA_type"/>
    <property type="match status" value="1"/>
</dbReference>
<dbReference type="AlphaFoldDB" id="A0A1B7INP2"/>
<keyword evidence="2 4" id="KW-0808">Transferase</keyword>
<comment type="caution">
    <text evidence="4">The sequence shown here is derived from an EMBL/GenBank/DDBJ whole genome shotgun (WGS) entry which is preliminary data.</text>
</comment>
<evidence type="ECO:0000313" key="4">
    <source>
        <dbReference type="EMBL" id="OAT31279.1"/>
    </source>
</evidence>
<sequence length="458" mass="53053">MTNSVNFYTAGSDYLVFLGFQTAQDLLNIADRFNPAGIIVVEHDENKITALDSMLENDTSLQKRLFIYSDIAAPNLIERLKDSTTSVCFSPAYFSLTTLAQVCEQWAVEHICGEINTLEYDALDVYRICGPHVDSFYWAMADKSEPLVGKRTLQDVDVSVIVPVYNISAYIDKCITSLLSQTLENIEILLIDDGSTDCSVTIIDEWQKQHPHKIRVIHKENGGCASARNLGLRSAKGNYIGFVDGDDWVEPDMFYDLFRAAIINNAQIAQGGYKEVYEGGEVVEFPLNVNLTRLNMLHERPTIWRRIYAKNFLLEHEISFPEHIKRFDDLPFQFEAIFHSSSVCSIAKCYYNYRQGRIGQDIAIKDERLFVHFDIFELIFSKYGELFNYNEEVSFFKLEFDAHYWATCIIEKKIRKNYMTNAAKQMLKFRFSLEFVRMLKIAIRNRKLFFFLNLMLMR</sequence>
<organism evidence="4 5">
    <name type="scientific">Buttiauxella brennerae ATCC 51605</name>
    <dbReference type="NCBI Taxonomy" id="1354251"/>
    <lineage>
        <taxon>Bacteria</taxon>
        <taxon>Pseudomonadati</taxon>
        <taxon>Pseudomonadota</taxon>
        <taxon>Gammaproteobacteria</taxon>
        <taxon>Enterobacterales</taxon>
        <taxon>Enterobacteriaceae</taxon>
        <taxon>Buttiauxella</taxon>
    </lineage>
</organism>
<proteinExistence type="predicted"/>
<evidence type="ECO:0000256" key="2">
    <source>
        <dbReference type="ARBA" id="ARBA00022679"/>
    </source>
</evidence>
<gene>
    <name evidence="4" type="ORF">M975_2610</name>
</gene>
<dbReference type="PATRIC" id="fig|1354251.4.peg.2691"/>
<dbReference type="InterPro" id="IPR001173">
    <property type="entry name" value="Glyco_trans_2-like"/>
</dbReference>